<dbReference type="CDD" id="cd07067">
    <property type="entry name" value="HP_PGM_like"/>
    <property type="match status" value="1"/>
</dbReference>
<evidence type="ECO:0000313" key="5">
    <source>
        <dbReference type="Proteomes" id="UP000242875"/>
    </source>
</evidence>
<reference evidence="4 5" key="1">
    <citation type="journal article" date="2017" name="Mycologia">
        <title>Bifiguratus adelaidae, gen. et sp. nov., a new member of Mucoromycotina in endophytic and soil-dwelling habitats.</title>
        <authorList>
            <person name="Torres-Cruz T.J."/>
            <person name="Billingsley Tobias T.L."/>
            <person name="Almatruk M."/>
            <person name="Hesse C."/>
            <person name="Kuske C.R."/>
            <person name="Desiro A."/>
            <person name="Benucci G.M."/>
            <person name="Bonito G."/>
            <person name="Stajich J.E."/>
            <person name="Dunlap C."/>
            <person name="Arnold A.E."/>
            <person name="Porras-Alfaro A."/>
        </authorList>
    </citation>
    <scope>NUCLEOTIDE SEQUENCE [LARGE SCALE GENOMIC DNA]</scope>
    <source>
        <strain evidence="4 5">AZ0501</strain>
    </source>
</reference>
<dbReference type="PANTHER" id="PTHR46517">
    <property type="entry name" value="FRUCTOSE-2,6-BISPHOSPHATASE TIGAR"/>
    <property type="match status" value="1"/>
</dbReference>
<accession>A0A261Y6P2</accession>
<feature type="binding site" evidence="3">
    <location>
        <begin position="12"/>
        <end position="19"/>
    </location>
    <ligand>
        <name>substrate</name>
    </ligand>
</feature>
<dbReference type="SMART" id="SM00855">
    <property type="entry name" value="PGAM"/>
    <property type="match status" value="1"/>
</dbReference>
<dbReference type="InterPro" id="IPR029033">
    <property type="entry name" value="His_PPase_superfam"/>
</dbReference>
<keyword evidence="5" id="KW-1185">Reference proteome</keyword>
<sequence length="232" mass="25901">MSPHHLLVYFIRHGETDENSQEIIQGQYGKMLLQIQLNAKGTSQAASLAQSLEDVTFNKVYCSDLSRCVNTAKPIINSHPSVDVEYDKRLRERSFGDFQTHGYAELRQAAREEGTSEDQLIVSRGGETVEAVLMRTLTFFTECTKRELDLGTSRTIAVVSHGGPLKLLFRELIKVHQVPCLEGYFGRVPNTALSILLVTPAGDAPPEMLFKTMNNVTHLRDHNQSMVDGPTI</sequence>
<comment type="caution">
    <text evidence="4">The sequence shown here is derived from an EMBL/GenBank/DDBJ whole genome shotgun (WGS) entry which is preliminary data.</text>
</comment>
<keyword evidence="1" id="KW-0378">Hydrolase</keyword>
<dbReference type="Gene3D" id="3.40.50.1240">
    <property type="entry name" value="Phosphoglycerate mutase-like"/>
    <property type="match status" value="1"/>
</dbReference>
<dbReference type="GO" id="GO:0005829">
    <property type="term" value="C:cytosol"/>
    <property type="evidence" value="ECO:0007669"/>
    <property type="project" value="TreeGrafter"/>
</dbReference>
<evidence type="ECO:0000313" key="4">
    <source>
        <dbReference type="EMBL" id="OZJ06277.1"/>
    </source>
</evidence>
<dbReference type="InterPro" id="IPR013078">
    <property type="entry name" value="His_Pase_superF_clade-1"/>
</dbReference>
<dbReference type="PANTHER" id="PTHR46517:SF1">
    <property type="entry name" value="FRUCTOSE-2,6-BISPHOSPHATASE TIGAR"/>
    <property type="match status" value="1"/>
</dbReference>
<dbReference type="Pfam" id="PF00300">
    <property type="entry name" value="His_Phos_1"/>
    <property type="match status" value="1"/>
</dbReference>
<dbReference type="AlphaFoldDB" id="A0A261Y6P2"/>
<dbReference type="Proteomes" id="UP000242875">
    <property type="component" value="Unassembled WGS sequence"/>
</dbReference>
<dbReference type="SUPFAM" id="SSF53254">
    <property type="entry name" value="Phosphoglycerate mutase-like"/>
    <property type="match status" value="1"/>
</dbReference>
<proteinExistence type="predicted"/>
<evidence type="ECO:0008006" key="6">
    <source>
        <dbReference type="Google" id="ProtNLM"/>
    </source>
</evidence>
<evidence type="ECO:0000256" key="3">
    <source>
        <dbReference type="PIRSR" id="PIRSR613078-2"/>
    </source>
</evidence>
<evidence type="ECO:0000256" key="1">
    <source>
        <dbReference type="ARBA" id="ARBA00022801"/>
    </source>
</evidence>
<dbReference type="GO" id="GO:0045820">
    <property type="term" value="P:negative regulation of glycolytic process"/>
    <property type="evidence" value="ECO:0007669"/>
    <property type="project" value="TreeGrafter"/>
</dbReference>
<dbReference type="GO" id="GO:0043456">
    <property type="term" value="P:regulation of pentose-phosphate shunt"/>
    <property type="evidence" value="ECO:0007669"/>
    <property type="project" value="TreeGrafter"/>
</dbReference>
<dbReference type="InterPro" id="IPR051695">
    <property type="entry name" value="Phosphoglycerate_Mutase"/>
</dbReference>
<name>A0A261Y6P2_9FUNG</name>
<protein>
    <recommendedName>
        <fullName evidence="6">Phosphoglycerate mutase-like protein</fullName>
    </recommendedName>
</protein>
<dbReference type="EMBL" id="MVBO01000005">
    <property type="protein sequence ID" value="OZJ06277.1"/>
    <property type="molecule type" value="Genomic_DNA"/>
</dbReference>
<feature type="active site" description="Tele-phosphohistidine intermediate" evidence="2">
    <location>
        <position position="13"/>
    </location>
</feature>
<organism evidence="4 5">
    <name type="scientific">Bifiguratus adelaidae</name>
    <dbReference type="NCBI Taxonomy" id="1938954"/>
    <lineage>
        <taxon>Eukaryota</taxon>
        <taxon>Fungi</taxon>
        <taxon>Fungi incertae sedis</taxon>
        <taxon>Mucoromycota</taxon>
        <taxon>Mucoromycotina</taxon>
        <taxon>Endogonomycetes</taxon>
        <taxon>Endogonales</taxon>
        <taxon>Endogonales incertae sedis</taxon>
        <taxon>Bifiguratus</taxon>
    </lineage>
</organism>
<evidence type="ECO:0000256" key="2">
    <source>
        <dbReference type="PIRSR" id="PIRSR613078-1"/>
    </source>
</evidence>
<feature type="binding site" evidence="3">
    <location>
        <position position="67"/>
    </location>
    <ligand>
        <name>substrate</name>
    </ligand>
</feature>
<feature type="active site" description="Proton donor/acceptor" evidence="2">
    <location>
        <position position="92"/>
    </location>
</feature>
<dbReference type="OrthoDB" id="354304at2759"/>
<dbReference type="GO" id="GO:0004331">
    <property type="term" value="F:fructose-2,6-bisphosphate 2-phosphatase activity"/>
    <property type="evidence" value="ECO:0007669"/>
    <property type="project" value="TreeGrafter"/>
</dbReference>
<gene>
    <name evidence="4" type="ORF">BZG36_00777</name>
</gene>